<dbReference type="EMBL" id="JANRMS010000956">
    <property type="protein sequence ID" value="KAJ3532471.1"/>
    <property type="molecule type" value="Genomic_DNA"/>
</dbReference>
<reference evidence="1" key="1">
    <citation type="submission" date="2022-08" db="EMBL/GenBank/DDBJ databases">
        <title>Genome Sequence of Fusarium decemcellulare.</title>
        <authorList>
            <person name="Buettner E."/>
        </authorList>
    </citation>
    <scope>NUCLEOTIDE SEQUENCE</scope>
    <source>
        <strain evidence="1">Babe19</strain>
    </source>
</reference>
<organism evidence="1 2">
    <name type="scientific">Fusarium decemcellulare</name>
    <dbReference type="NCBI Taxonomy" id="57161"/>
    <lineage>
        <taxon>Eukaryota</taxon>
        <taxon>Fungi</taxon>
        <taxon>Dikarya</taxon>
        <taxon>Ascomycota</taxon>
        <taxon>Pezizomycotina</taxon>
        <taxon>Sordariomycetes</taxon>
        <taxon>Hypocreomycetidae</taxon>
        <taxon>Hypocreales</taxon>
        <taxon>Nectriaceae</taxon>
        <taxon>Fusarium</taxon>
        <taxon>Fusarium decemcellulare species complex</taxon>
    </lineage>
</organism>
<sequence length="359" mass="40925">MTQGGCRKHRVECTYDRLTRALPIIPSPVPKPTVNHDNAVSFNPETESRERRYRELRLLHIFLANICPHTSGTHLPILHKTWTNKVPQLALEHESLLNAIMALSCLYLLVEAKDDDAELQLHRANYLEATVQQHRENLADMTESNADAACFVSVLLTMDAFASLRSRPLEPYEPPLHWLQMSRGLGGVFKQALGLLKNHPDATMRPLVDTTLLYVKPDVVFCKTNREGLEHLLEFQEGEIEGEDDVNAYEKLASFVGSVMLARRAGEDPKMISRRLTSFAVLVPPRFIEMLRLQRPRALVLLAHYFALANCIAYTWWIGPSPGREVRAIQAQLGDEWQTLMSWPMKELENQPYRGPDEK</sequence>
<gene>
    <name evidence="1" type="ORF">NM208_g8422</name>
</gene>
<dbReference type="Proteomes" id="UP001148629">
    <property type="component" value="Unassembled WGS sequence"/>
</dbReference>
<evidence type="ECO:0000313" key="2">
    <source>
        <dbReference type="Proteomes" id="UP001148629"/>
    </source>
</evidence>
<comment type="caution">
    <text evidence="1">The sequence shown here is derived from an EMBL/GenBank/DDBJ whole genome shotgun (WGS) entry which is preliminary data.</text>
</comment>
<keyword evidence="2" id="KW-1185">Reference proteome</keyword>
<proteinExistence type="predicted"/>
<accession>A0ACC1S5G6</accession>
<protein>
    <submittedName>
        <fullName evidence="1">Uncharacterized protein</fullName>
    </submittedName>
</protein>
<evidence type="ECO:0000313" key="1">
    <source>
        <dbReference type="EMBL" id="KAJ3532471.1"/>
    </source>
</evidence>
<name>A0ACC1S5G6_9HYPO</name>